<keyword evidence="4 6" id="KW-1133">Transmembrane helix</keyword>
<dbReference type="Gene3D" id="3.60.15.10">
    <property type="entry name" value="Ribonuclease Z/Hydroxyacylglutathione hydrolase-like"/>
    <property type="match status" value="1"/>
</dbReference>
<dbReference type="NCBIfam" id="TIGR00361">
    <property type="entry name" value="ComEC_Rec2"/>
    <property type="match status" value="1"/>
</dbReference>
<reference evidence="8 9" key="1">
    <citation type="submission" date="2015-06" db="EMBL/GenBank/DDBJ databases">
        <title>Genome sequence of Pseudoalteromonas peptidolytica.</title>
        <authorList>
            <person name="Xie B.-B."/>
            <person name="Rong J.-C."/>
            <person name="Qin Q.-L."/>
            <person name="Zhang Y.-Z."/>
        </authorList>
    </citation>
    <scope>NUCLEOTIDE SEQUENCE [LARGE SCALE GENOMIC DNA]</scope>
    <source>
        <strain evidence="8 9">F12-50-A1</strain>
    </source>
</reference>
<feature type="transmembrane region" description="Helical" evidence="6">
    <location>
        <begin position="383"/>
        <end position="405"/>
    </location>
</feature>
<keyword evidence="9" id="KW-1185">Reference proteome</keyword>
<feature type="transmembrane region" description="Helical" evidence="6">
    <location>
        <begin position="221"/>
        <end position="247"/>
    </location>
</feature>
<dbReference type="InterPro" id="IPR036866">
    <property type="entry name" value="RibonucZ/Hydroxyglut_hydro"/>
</dbReference>
<evidence type="ECO:0000256" key="4">
    <source>
        <dbReference type="ARBA" id="ARBA00022989"/>
    </source>
</evidence>
<evidence type="ECO:0000256" key="3">
    <source>
        <dbReference type="ARBA" id="ARBA00022692"/>
    </source>
</evidence>
<keyword evidence="5 6" id="KW-0472">Membrane</keyword>
<evidence type="ECO:0000256" key="5">
    <source>
        <dbReference type="ARBA" id="ARBA00023136"/>
    </source>
</evidence>
<comment type="subcellular location">
    <subcellularLocation>
        <location evidence="1">Cell membrane</location>
        <topology evidence="1">Multi-pass membrane protein</topology>
    </subcellularLocation>
</comment>
<feature type="transmembrane region" description="Helical" evidence="6">
    <location>
        <begin position="253"/>
        <end position="271"/>
    </location>
</feature>
<dbReference type="Pfam" id="PF03772">
    <property type="entry name" value="Competence"/>
    <property type="match status" value="1"/>
</dbReference>
<feature type="transmembrane region" description="Helical" evidence="6">
    <location>
        <begin position="317"/>
        <end position="337"/>
    </location>
</feature>
<evidence type="ECO:0000256" key="1">
    <source>
        <dbReference type="ARBA" id="ARBA00004651"/>
    </source>
</evidence>
<keyword evidence="2" id="KW-1003">Cell membrane</keyword>
<dbReference type="AlphaFoldDB" id="A0A8I0MVU5"/>
<feature type="domain" description="ComEC/Rec2-related protein" evidence="7">
    <location>
        <begin position="126"/>
        <end position="391"/>
    </location>
</feature>
<keyword evidence="3 6" id="KW-0812">Transmembrane</keyword>
<proteinExistence type="predicted"/>
<dbReference type="InterPro" id="IPR004797">
    <property type="entry name" value="Competence_ComEC/Rec2"/>
</dbReference>
<protein>
    <submittedName>
        <fullName evidence="8">Competence protein ComEC</fullName>
    </submittedName>
</protein>
<feature type="transmembrane region" description="Helical" evidence="6">
    <location>
        <begin position="150"/>
        <end position="174"/>
    </location>
</feature>
<feature type="transmembrane region" description="Helical" evidence="6">
    <location>
        <begin position="344"/>
        <end position="363"/>
    </location>
</feature>
<evidence type="ECO:0000256" key="2">
    <source>
        <dbReference type="ARBA" id="ARBA00022475"/>
    </source>
</evidence>
<evidence type="ECO:0000256" key="6">
    <source>
        <dbReference type="SAM" id="Phobius"/>
    </source>
</evidence>
<dbReference type="SUPFAM" id="SSF56281">
    <property type="entry name" value="Metallo-hydrolase/oxidoreductase"/>
    <property type="match status" value="1"/>
</dbReference>
<dbReference type="Proteomes" id="UP000660708">
    <property type="component" value="Unassembled WGS sequence"/>
</dbReference>
<gene>
    <name evidence="8" type="primary">comEC</name>
    <name evidence="8" type="ORF">PPEP_a1344</name>
</gene>
<dbReference type="PANTHER" id="PTHR30619">
    <property type="entry name" value="DNA INTERNALIZATION/COMPETENCE PROTEIN COMEC/REC2"/>
    <property type="match status" value="1"/>
</dbReference>
<dbReference type="NCBIfam" id="TIGR00360">
    <property type="entry name" value="ComEC_N-term"/>
    <property type="match status" value="1"/>
</dbReference>
<organism evidence="8 9">
    <name type="scientific">Pseudoalteromonas peptidolytica F12-50-A1</name>
    <dbReference type="NCBI Taxonomy" id="1315280"/>
    <lineage>
        <taxon>Bacteria</taxon>
        <taxon>Pseudomonadati</taxon>
        <taxon>Pseudomonadota</taxon>
        <taxon>Gammaproteobacteria</taxon>
        <taxon>Alteromonadales</taxon>
        <taxon>Pseudoalteromonadaceae</taxon>
        <taxon>Pseudoalteromonas</taxon>
    </lineage>
</organism>
<evidence type="ECO:0000313" key="8">
    <source>
        <dbReference type="EMBL" id="MBE0346271.1"/>
    </source>
</evidence>
<accession>A0A8I0MVU5</accession>
<dbReference type="EMBL" id="AQHF01000020">
    <property type="protein sequence ID" value="MBE0346271.1"/>
    <property type="molecule type" value="Genomic_DNA"/>
</dbReference>
<dbReference type="InterPro" id="IPR052159">
    <property type="entry name" value="Competence_DNA_uptake"/>
</dbReference>
<evidence type="ECO:0000313" key="9">
    <source>
        <dbReference type="Proteomes" id="UP000660708"/>
    </source>
</evidence>
<dbReference type="InterPro" id="IPR035681">
    <property type="entry name" value="ComA-like_MBL"/>
</dbReference>
<name>A0A8I0MVU5_9GAMM</name>
<dbReference type="PANTHER" id="PTHR30619:SF7">
    <property type="entry name" value="BETA-LACTAMASE DOMAIN PROTEIN"/>
    <property type="match status" value="1"/>
</dbReference>
<sequence>MIVGEVIEVSNTPSGGAVVIDMQKIASEDIDSWRSVRAKLYQNDSNIVFSIGDKVEVLGKLKRFRSRINIGLFNAELNAFRKHHYFKGNILRIQQIESRPDWRTLYRQHIASELQSTEYGWFYYILLTGDTSKATFDNKRQFRQLGLSHLLAISGLHIGIVFGLAFLSLKILFYCSPISISQHTNLHQICLIFAVLLCVGYVFVCGYSVSATRALVMASAWTACYLFTLRGSAVQILTTALFVVLIIDPFALLNPGLYYSFFAVAIILTLLPKSGSGVVGKLLVLVKLQVALFVFLLPLNLYFFAGVSVVSTFANLIIIPFISIIVVPVLILHFCVFDYVDWQLPLDLVDTVLTMALLGFKYLPVDWLALSSVSAELLICTYLSVLLFVIFRHYLSVLPLFFYLLSSFTKVQPNWQLDVFDVGHGTAVLISKNRKGLLYDLGAKYFGYFSIFEFVIKPYLSNNRIQLDATIVSHDDGDHNGGLDDLYAYDGGRSLLQFHNNEQLLGCNLGKHQFAGLDVQIIWPSELSGNDNNNSCVVRVSDGQFSVLLPGDIEKRIEAKLINEARESLKADILLVPHHGSASSSSEAFVEAVMPKFAVFSRAFHSPWKIPNEQVVNRYKKIGATLLDTALDGHIRILIFDQKIAIQRGRLVENYWFLR</sequence>
<comment type="caution">
    <text evidence="8">The sequence shown here is derived from an EMBL/GenBank/DDBJ whole genome shotgun (WGS) entry which is preliminary data.</text>
</comment>
<feature type="transmembrane region" description="Helical" evidence="6">
    <location>
        <begin position="283"/>
        <end position="305"/>
    </location>
</feature>
<feature type="transmembrane region" description="Helical" evidence="6">
    <location>
        <begin position="186"/>
        <end position="209"/>
    </location>
</feature>
<dbReference type="GO" id="GO:0030420">
    <property type="term" value="P:establishment of competence for transformation"/>
    <property type="evidence" value="ECO:0007669"/>
    <property type="project" value="InterPro"/>
</dbReference>
<dbReference type="InterPro" id="IPR004477">
    <property type="entry name" value="ComEC_N"/>
</dbReference>
<dbReference type="CDD" id="cd07731">
    <property type="entry name" value="ComA-like_MBL-fold"/>
    <property type="match status" value="1"/>
</dbReference>
<dbReference type="GO" id="GO:0005886">
    <property type="term" value="C:plasma membrane"/>
    <property type="evidence" value="ECO:0007669"/>
    <property type="project" value="UniProtKB-SubCell"/>
</dbReference>
<evidence type="ECO:0000259" key="7">
    <source>
        <dbReference type="Pfam" id="PF03772"/>
    </source>
</evidence>